<gene>
    <name evidence="7" type="ORF">HV178_04100</name>
</gene>
<dbReference type="SUPFAM" id="SSF53633">
    <property type="entry name" value="Carbamate kinase-like"/>
    <property type="match status" value="1"/>
</dbReference>
<evidence type="ECO:0000259" key="6">
    <source>
        <dbReference type="Pfam" id="PF00696"/>
    </source>
</evidence>
<dbReference type="InterPro" id="IPR003964">
    <property type="entry name" value="Carb_kinase"/>
</dbReference>
<dbReference type="PIRSF" id="PIRSF000723">
    <property type="entry name" value="Carbamate_kin"/>
    <property type="match status" value="1"/>
</dbReference>
<evidence type="ECO:0000313" key="8">
    <source>
        <dbReference type="Proteomes" id="UP000512222"/>
    </source>
</evidence>
<dbReference type="Gene3D" id="3.40.1160.10">
    <property type="entry name" value="Acetylglutamate kinase-like"/>
    <property type="match status" value="1"/>
</dbReference>
<dbReference type="RefSeq" id="WP_048232771.1">
    <property type="nucleotide sequence ID" value="NZ_AP026940.1"/>
</dbReference>
<reference evidence="8" key="1">
    <citation type="submission" date="2020-06" db="EMBL/GenBank/DDBJ databases">
        <title>REHAB project genomes.</title>
        <authorList>
            <person name="Shaw L.P."/>
        </authorList>
    </citation>
    <scope>NUCLEOTIDE SEQUENCE [LARGE SCALE GENOMIC DNA]</scope>
    <source>
        <strain evidence="8">RHBSTW-00370</strain>
    </source>
</reference>
<dbReference type="PANTHER" id="PTHR30409:SF1">
    <property type="entry name" value="CARBAMATE KINASE-RELATED"/>
    <property type="match status" value="1"/>
</dbReference>
<evidence type="ECO:0000256" key="4">
    <source>
        <dbReference type="NCBIfam" id="TIGR00746"/>
    </source>
</evidence>
<accession>A0AAP9QB78</accession>
<proteinExistence type="inferred from homology"/>
<protein>
    <recommendedName>
        <fullName evidence="4 5">Carbamate kinase</fullName>
    </recommendedName>
</protein>
<dbReference type="InterPro" id="IPR001048">
    <property type="entry name" value="Asp/Glu/Uridylate_kinase"/>
</dbReference>
<evidence type="ECO:0000256" key="3">
    <source>
        <dbReference type="ARBA" id="ARBA00022777"/>
    </source>
</evidence>
<keyword evidence="3 5" id="KW-0418">Kinase</keyword>
<organism evidence="7 8">
    <name type="scientific">Citrobacter freundii</name>
    <dbReference type="NCBI Taxonomy" id="546"/>
    <lineage>
        <taxon>Bacteria</taxon>
        <taxon>Pseudomonadati</taxon>
        <taxon>Pseudomonadota</taxon>
        <taxon>Gammaproteobacteria</taxon>
        <taxon>Enterobacterales</taxon>
        <taxon>Enterobacteriaceae</taxon>
        <taxon>Citrobacter</taxon>
        <taxon>Citrobacter freundii complex</taxon>
    </lineage>
</organism>
<dbReference type="PANTHER" id="PTHR30409">
    <property type="entry name" value="CARBAMATE KINASE"/>
    <property type="match status" value="1"/>
</dbReference>
<dbReference type="Pfam" id="PF00696">
    <property type="entry name" value="AA_kinase"/>
    <property type="match status" value="1"/>
</dbReference>
<dbReference type="NCBIfam" id="TIGR00746">
    <property type="entry name" value="arcC"/>
    <property type="match status" value="1"/>
</dbReference>
<dbReference type="NCBIfam" id="NF009008">
    <property type="entry name" value="PRK12354.1"/>
    <property type="match status" value="1"/>
</dbReference>
<evidence type="ECO:0000256" key="5">
    <source>
        <dbReference type="PIRNR" id="PIRNR000723"/>
    </source>
</evidence>
<name>A0AAP9QB78_CITFR</name>
<dbReference type="GO" id="GO:0019546">
    <property type="term" value="P:L-arginine deiminase pathway"/>
    <property type="evidence" value="ECO:0007669"/>
    <property type="project" value="TreeGrafter"/>
</dbReference>
<evidence type="ECO:0000256" key="1">
    <source>
        <dbReference type="ARBA" id="ARBA00011066"/>
    </source>
</evidence>
<evidence type="ECO:0000256" key="2">
    <source>
        <dbReference type="ARBA" id="ARBA00022679"/>
    </source>
</evidence>
<dbReference type="GO" id="GO:0008804">
    <property type="term" value="F:carbamate kinase activity"/>
    <property type="evidence" value="ECO:0007669"/>
    <property type="project" value="UniProtKB-UniRule"/>
</dbReference>
<sequence length="301" mass="31985">MKKRIVIALGGNALLQRGEILSAENQRRSIQVFAEMAAELARDYQLVIVHGNGPQVGLLALQNAAYKESPAWPLDILVAESQGMIGFAITQELASSAGNSPVTMLMTRVEVDPQDEAFSVPGKYIGPVYQPDQQAELEACYGWQMKTDGQYIRRVVPSPTPLKIIDSDAIRTLMDAGHTVICCGGGGIPVIAQGDGYQGTEAVIDKDLTAAVLAQSINADHLLILTDADAVYENWGTPQARALRHATVEELTPFAAPDGAMGPKAAAVMQFVKQTGNAAFIGALKDAPQILAGEKGTCVTK</sequence>
<dbReference type="GO" id="GO:0005829">
    <property type="term" value="C:cytosol"/>
    <property type="evidence" value="ECO:0007669"/>
    <property type="project" value="TreeGrafter"/>
</dbReference>
<feature type="domain" description="Aspartate/glutamate/uridylate kinase" evidence="6">
    <location>
        <begin position="3"/>
        <end position="280"/>
    </location>
</feature>
<keyword evidence="2 5" id="KW-0808">Transferase</keyword>
<dbReference type="NCBIfam" id="NF006926">
    <property type="entry name" value="PRK09411.1"/>
    <property type="match status" value="1"/>
</dbReference>
<dbReference type="InterPro" id="IPR036393">
    <property type="entry name" value="AceGlu_kinase-like_sf"/>
</dbReference>
<evidence type="ECO:0000313" key="7">
    <source>
        <dbReference type="EMBL" id="QLV29205.1"/>
    </source>
</evidence>
<dbReference type="PRINTS" id="PR01469">
    <property type="entry name" value="CARBMTKINASE"/>
</dbReference>
<dbReference type="EMBL" id="CP056573">
    <property type="protein sequence ID" value="QLV29205.1"/>
    <property type="molecule type" value="Genomic_DNA"/>
</dbReference>
<comment type="similarity">
    <text evidence="1 5">Belongs to the carbamate kinase family.</text>
</comment>
<dbReference type="CDD" id="cd04235">
    <property type="entry name" value="AAK_CK"/>
    <property type="match status" value="1"/>
</dbReference>
<dbReference type="Proteomes" id="UP000512222">
    <property type="component" value="Chromosome"/>
</dbReference>
<dbReference type="AlphaFoldDB" id="A0AAP9QB78"/>
<dbReference type="FunFam" id="3.40.1160.10:FF:000007">
    <property type="entry name" value="Carbamate kinase"/>
    <property type="match status" value="1"/>
</dbReference>